<protein>
    <submittedName>
        <fullName evidence="2">Rhodanese-like domain-containing protein</fullName>
    </submittedName>
</protein>
<evidence type="ECO:0000259" key="1">
    <source>
        <dbReference type="PROSITE" id="PS50206"/>
    </source>
</evidence>
<organism evidence="2 3">
    <name type="scientific">Kribbella qitaiheensis</name>
    <dbReference type="NCBI Taxonomy" id="1544730"/>
    <lineage>
        <taxon>Bacteria</taxon>
        <taxon>Bacillati</taxon>
        <taxon>Actinomycetota</taxon>
        <taxon>Actinomycetes</taxon>
        <taxon>Propionibacteriales</taxon>
        <taxon>Kribbellaceae</taxon>
        <taxon>Kribbella</taxon>
    </lineage>
</organism>
<dbReference type="InterPro" id="IPR001763">
    <property type="entry name" value="Rhodanese-like_dom"/>
</dbReference>
<dbReference type="RefSeq" id="WP_185441948.1">
    <property type="nucleotide sequence ID" value="NZ_CP043661.1"/>
</dbReference>
<dbReference type="InterPro" id="IPR036873">
    <property type="entry name" value="Rhodanese-like_dom_sf"/>
</dbReference>
<dbReference type="InterPro" id="IPR050229">
    <property type="entry name" value="GlpE_sulfurtransferase"/>
</dbReference>
<dbReference type="SMART" id="SM00450">
    <property type="entry name" value="RHOD"/>
    <property type="match status" value="1"/>
</dbReference>
<sequence>MFQNPQIPAVGVADLDDELLAEAFVLDVREPDEWDRGHITGATHIPLGQLQERVGEVPLDQKVVCVCAVGGRSSMATQFLASQGRDAMNFDGGMQAWEAAGRPVAVS</sequence>
<dbReference type="Proteomes" id="UP000515563">
    <property type="component" value="Chromosome"/>
</dbReference>
<proteinExistence type="predicted"/>
<name>A0A7G6X190_9ACTN</name>
<feature type="domain" description="Rhodanese" evidence="1">
    <location>
        <begin position="19"/>
        <end position="106"/>
    </location>
</feature>
<dbReference type="SUPFAM" id="SSF52821">
    <property type="entry name" value="Rhodanese/Cell cycle control phosphatase"/>
    <property type="match status" value="1"/>
</dbReference>
<evidence type="ECO:0000313" key="3">
    <source>
        <dbReference type="Proteomes" id="UP000515563"/>
    </source>
</evidence>
<dbReference type="PROSITE" id="PS50206">
    <property type="entry name" value="RHODANESE_3"/>
    <property type="match status" value="1"/>
</dbReference>
<dbReference type="AlphaFoldDB" id="A0A7G6X190"/>
<dbReference type="CDD" id="cd00158">
    <property type="entry name" value="RHOD"/>
    <property type="match status" value="1"/>
</dbReference>
<accession>A0A7G6X190</accession>
<gene>
    <name evidence="2" type="ORF">F1D05_21430</name>
</gene>
<dbReference type="Gene3D" id="3.40.250.10">
    <property type="entry name" value="Rhodanese-like domain"/>
    <property type="match status" value="1"/>
</dbReference>
<evidence type="ECO:0000313" key="2">
    <source>
        <dbReference type="EMBL" id="QNE20005.1"/>
    </source>
</evidence>
<dbReference type="PANTHER" id="PTHR43031:SF1">
    <property type="entry name" value="PYRIDINE NUCLEOTIDE-DISULPHIDE OXIDOREDUCTASE"/>
    <property type="match status" value="1"/>
</dbReference>
<dbReference type="PANTHER" id="PTHR43031">
    <property type="entry name" value="FAD-DEPENDENT OXIDOREDUCTASE"/>
    <property type="match status" value="1"/>
</dbReference>
<dbReference type="KEGG" id="kqi:F1D05_21430"/>
<dbReference type="EMBL" id="CP043661">
    <property type="protein sequence ID" value="QNE20005.1"/>
    <property type="molecule type" value="Genomic_DNA"/>
</dbReference>
<reference evidence="3" key="1">
    <citation type="submission" date="2019-09" db="EMBL/GenBank/DDBJ databases">
        <title>Antimicrobial potential of Antarctic Bacteria.</title>
        <authorList>
            <person name="Benaud N."/>
            <person name="Edwards R.J."/>
            <person name="Ferrari B.C."/>
        </authorList>
    </citation>
    <scope>NUCLEOTIDE SEQUENCE [LARGE SCALE GENOMIC DNA]</scope>
    <source>
        <strain evidence="3">SPB151</strain>
    </source>
</reference>
<dbReference type="Pfam" id="PF00581">
    <property type="entry name" value="Rhodanese"/>
    <property type="match status" value="1"/>
</dbReference>
<reference evidence="2 3" key="2">
    <citation type="journal article" date="2020" name="Microbiol. Resour. Announc.">
        <title>Antarctic desert soil bacteria exhibit high novel natural product potential, evaluated through long-read genome sequencing and comparative genomics.</title>
        <authorList>
            <person name="Benaud N."/>
            <person name="Edwards R.J."/>
            <person name="Amos T.G."/>
            <person name="D'Agostino P.M."/>
            <person name="Gutierrez-Chavez C."/>
            <person name="Montgomery K."/>
            <person name="Nicetic I."/>
            <person name="Ferrari B.C."/>
        </authorList>
    </citation>
    <scope>NUCLEOTIDE SEQUENCE [LARGE SCALE GENOMIC DNA]</scope>
    <source>
        <strain evidence="2 3">SPB151</strain>
    </source>
</reference>
<keyword evidence="3" id="KW-1185">Reference proteome</keyword>